<evidence type="ECO:0000256" key="15">
    <source>
        <dbReference type="ARBA" id="ARBA00022844"/>
    </source>
</evidence>
<keyword evidence="5" id="KW-0167">Capsid protein</keyword>
<keyword evidence="15" id="KW-0946">Virion</keyword>
<dbReference type="GO" id="GO:0030430">
    <property type="term" value="C:host cell cytoplasm"/>
    <property type="evidence" value="ECO:0007669"/>
    <property type="project" value="UniProtKB-SubCell"/>
</dbReference>
<accession>A0AAT9JAX7</accession>
<evidence type="ECO:0000256" key="6">
    <source>
        <dbReference type="ARBA" id="ARBA00022670"/>
    </source>
</evidence>
<dbReference type="CDD" id="cd23169">
    <property type="entry name" value="ps-ssRNAv-Picornavirales"/>
    <property type="match status" value="1"/>
</dbReference>
<dbReference type="InterPro" id="IPR043502">
    <property type="entry name" value="DNA/RNA_pol_sf"/>
</dbReference>
<dbReference type="PANTHER" id="PTHR11067:SF9">
    <property type="entry name" value="INOSINE TRIPHOSPHATE PYROPHOSPHATASE"/>
    <property type="match status" value="1"/>
</dbReference>
<dbReference type="Pfam" id="PF00915">
    <property type="entry name" value="Calici_coat"/>
    <property type="match status" value="1"/>
</dbReference>
<evidence type="ECO:0000256" key="14">
    <source>
        <dbReference type="ARBA" id="ARBA00022840"/>
    </source>
</evidence>
<protein>
    <recommendedName>
        <fullName evidence="3">Genome polyprotein</fullName>
    </recommendedName>
</protein>
<gene>
    <name evidence="21" type="primary">ORF1</name>
</gene>
<feature type="domain" description="RdRp catalytic" evidence="18">
    <location>
        <begin position="3437"/>
        <end position="3568"/>
    </location>
</feature>
<dbReference type="InterPro" id="IPR001205">
    <property type="entry name" value="RNA-dir_pol_C"/>
</dbReference>
<evidence type="ECO:0000256" key="5">
    <source>
        <dbReference type="ARBA" id="ARBA00022561"/>
    </source>
</evidence>
<organism evidence="21">
    <name type="scientific">Euphorbia ebracteolata waikavirus</name>
    <dbReference type="NCBI Taxonomy" id="3115786"/>
    <lineage>
        <taxon>Viruses</taxon>
        <taxon>Riboviria</taxon>
        <taxon>Orthornavirae</taxon>
        <taxon>Pisuviricota</taxon>
        <taxon>Pisoniviricetes</taxon>
        <taxon>Picornavirales</taxon>
        <taxon>Secoviridae</taxon>
        <taxon>Waikavirus</taxon>
    </lineage>
</organism>
<dbReference type="EMBL" id="BK065142">
    <property type="protein sequence ID" value="DBA54817.1"/>
    <property type="molecule type" value="Genomic_RNA"/>
</dbReference>
<evidence type="ECO:0000256" key="8">
    <source>
        <dbReference type="ARBA" id="ARBA00022692"/>
    </source>
</evidence>
<comment type="similarity">
    <text evidence="2">Belongs to the HAM1 NTPase family.</text>
</comment>
<evidence type="ECO:0000313" key="21">
    <source>
        <dbReference type="EMBL" id="DBA54817.1"/>
    </source>
</evidence>
<dbReference type="InterPro" id="IPR043128">
    <property type="entry name" value="Rev_trsase/Diguanyl_cyclase"/>
</dbReference>
<keyword evidence="7" id="KW-0808">Transferase</keyword>
<dbReference type="PROSITE" id="PS51874">
    <property type="entry name" value="PCV_3C_PRO"/>
    <property type="match status" value="1"/>
</dbReference>
<keyword evidence="14" id="KW-0067">ATP-binding</keyword>
<dbReference type="InterPro" id="IPR004005">
    <property type="entry name" value="Calicivirus_coat"/>
</dbReference>
<dbReference type="GO" id="GO:0005524">
    <property type="term" value="F:ATP binding"/>
    <property type="evidence" value="ECO:0007669"/>
    <property type="project" value="UniProtKB-KW"/>
</dbReference>
<dbReference type="GO" id="GO:0003723">
    <property type="term" value="F:RNA binding"/>
    <property type="evidence" value="ECO:0007669"/>
    <property type="project" value="InterPro"/>
</dbReference>
<dbReference type="Gene3D" id="3.90.950.10">
    <property type="match status" value="1"/>
</dbReference>
<dbReference type="Gene3D" id="2.40.10.10">
    <property type="entry name" value="Trypsin-like serine proteases"/>
    <property type="match status" value="1"/>
</dbReference>
<feature type="domain" description="Peptidase C3" evidence="20">
    <location>
        <begin position="2926"/>
        <end position="3137"/>
    </location>
</feature>
<dbReference type="GO" id="GO:0047429">
    <property type="term" value="F:nucleoside triphosphate diphosphatase activity"/>
    <property type="evidence" value="ECO:0007669"/>
    <property type="project" value="InterPro"/>
</dbReference>
<keyword evidence="10" id="KW-0547">Nucleotide-binding</keyword>
<dbReference type="SUPFAM" id="SSF52972">
    <property type="entry name" value="ITPase-like"/>
    <property type="match status" value="1"/>
</dbReference>
<evidence type="ECO:0000256" key="17">
    <source>
        <dbReference type="ARBA" id="ARBA00022989"/>
    </source>
</evidence>
<dbReference type="InterPro" id="IPR002637">
    <property type="entry name" value="RdgB/HAM1"/>
</dbReference>
<dbReference type="Pfam" id="PF12264">
    <property type="entry name" value="Waikav_capsid_1"/>
    <property type="match status" value="1"/>
</dbReference>
<dbReference type="GO" id="GO:0006508">
    <property type="term" value="P:proteolysis"/>
    <property type="evidence" value="ECO:0007669"/>
    <property type="project" value="UniProtKB-KW"/>
</dbReference>
<dbReference type="GO" id="GO:0004197">
    <property type="term" value="F:cysteine-type endopeptidase activity"/>
    <property type="evidence" value="ECO:0007669"/>
    <property type="project" value="InterPro"/>
</dbReference>
<name>A0AAT9JAX7_9SECO</name>
<evidence type="ECO:0000256" key="1">
    <source>
        <dbReference type="ARBA" id="ARBA00004328"/>
    </source>
</evidence>
<proteinExistence type="inferred from homology"/>
<keyword evidence="17" id="KW-1133">Transmembrane helix</keyword>
<evidence type="ECO:0000256" key="9">
    <source>
        <dbReference type="ARBA" id="ARBA00022695"/>
    </source>
</evidence>
<dbReference type="InterPro" id="IPR033703">
    <property type="entry name" value="Rhv-like"/>
</dbReference>
<dbReference type="PROSITE" id="PS50507">
    <property type="entry name" value="RDRP_SSRNA_POS"/>
    <property type="match status" value="1"/>
</dbReference>
<comment type="subcellular location">
    <subcellularLocation>
        <location evidence="1">Virion</location>
    </subcellularLocation>
</comment>
<keyword evidence="9" id="KW-0548">Nucleotidyltransferase</keyword>
<dbReference type="GO" id="GO:0009143">
    <property type="term" value="P:nucleoside triphosphate catabolic process"/>
    <property type="evidence" value="ECO:0007669"/>
    <property type="project" value="InterPro"/>
</dbReference>
<evidence type="ECO:0000259" key="20">
    <source>
        <dbReference type="PROSITE" id="PS51874"/>
    </source>
</evidence>
<keyword evidence="12" id="KW-0347">Helicase</keyword>
<evidence type="ECO:0000256" key="4">
    <source>
        <dbReference type="ARBA" id="ARBA00022484"/>
    </source>
</evidence>
<sequence length="3756" mass="421521">MMRCFSIREDAFTIMQSNNSNSQSNLFPTFNFSVDISERLSRSFASSNTRVNILNCQSISFQDNIICEHKQFLSSFIVSPCATCRFLRYLYFQNLRIKRNINKSNFKIFGLHKVLEFVASCNREWYSFQNVEGFVSDRSICQYAEPFSSFARGSVEDSGANSHWHICNNAEHLFECSSARHQARGELVPVGPPGSQWYATCSLCSACCEFSASPALVCLFMFFQCLELIVDKKGNPFVKLQGSTCQVAINLITALGLSKILGVTCHMRVDINSGAVGYKVDVAINRQRSVGAELKDCCRQVSIIAPDMMCKHTFLITGPAGFNLWLTQDMLYCFMMFLGCRGYLDNGEYFGLLSVMGMKGVHILCNENFYNMHKAFYNGPYVTPPNHKDSLATIGKKLGVLDTGIFPIDCQSYEAIDYSSDECDCNLDLKLSRGDCVAQMERSSDENEEIYDDEYWDNVQRVKDRLNQSPNPVYSDDEIEGEEGPLIRETNSLTLEELETKLFILEEYPSGKSSGASTRGLGGSFRQRIGGLFKGIANCIKGLHGLWDYPLDKVVTAIDDTGDFLNQNSEHVSKDVWACSMCVDLQKDLKKLADSTTSNDAFIRKGLEKVAEALDALSLKSNSNEGVLKDKIESIMDDIALLKRKADVERAEDPLEKRMRNRRLTALEERMEKVVKSLEELTDLVLKSKLSKPKFPSRSGSEVGEQLAIPRKEDVSDLPFEFNHNKGSVVADDGVKIAHFDIDENPINEDQPIKRYDMNRRRNRVLKHSGVADTLFVGDEVSKDQIINVTNIMATGSSHEGDILKASYRVGDFSWKVSDGEDKVLHSLEFPSLLFTNNQKLASALQYFQYYTCDGVEFMITTTSVMMQGGTLLITWDALSSATRQKADTIEQLSGLNHIICHAGSSTEITFSVGNPSMQHQMCLMDSEGSVNKLGSLKFACVNVLNAPEDSSQEVKLNVWARLINPRIAVYGSKHVVSQRSQQTLSIESMGHMENIVARGTWTTTSNVNLVELLAHPCACKVKSGLVYQTPMSVISSVFGRWTGSLIFKLTLGNSAFVRGRLIMAVVPVQFRNKKMTILEISNVPHVIFSLDGIKHDIEIEVPYHSVGLNSLVSRDSLYDASAYDASMVVSRLHVLVLDPLVMNANASNGISYFITLRPGTDFSLSHITGVKAEFVNRTLAQVDNSSESFKPGKDVSIDFSQLCTIPSILRKVTLDDKNKNAIGLSVGPAWRDDAPCTSMLHWLSQLYLQWRGTLVFTIRAHSFVRTQEKLVRIWHDVNGSTAKKSGEIEFLSDVDPPTGAEVHYWRPSESISISVLVPFCARTERLMLPKPQYGVTKQDWLRYYNGFLYIEHEGEGKISFEISIAGGSDFAFVERGVVPKCGKVTDAFTSLSYADKLLDITSSPTFDRERLRGPTSKAVITPVDFKPKPGVDEVAPAARSAKNKKRVPVHWGSWFDLNEGDDIGVGDTCIHEDDGLLIWDGEEWVKAETERQMGIPCFPSFGKYTQQIEILDERKTCAKVADIVDQMHTTMGSGLCGKIEETMPDFVKLMSQLSSMIGNVTSFTQNVEEKMGAMESVKNRVLAALMPLLKSTLPGVVVASVDKQEYLWASGITLIGILAIGYTCKSIKSFKKRVAVFAMLIWSPFLGTKLWQLGKWIKNSLFVGKIYESLMTCRKHSLAGAFEGFGTICANFTEWIGENWVQYAQGIFSLFGIITSLVIWGTLPDKNKLSDFASKFKAAGEKGKTISCMIGGFRSITQLAKEISSQVVSWVVSNNGPSNVPQDNVMQKLVKFNVKEWVLNVKKYSLIENKFTGFGSDEYLLRVRELYDRSVEIDMMMAETKIPLGVNLSLLLRECIKKCNEMRNDSYSYKGMKQPRIDPIHICLLGAPGVGKSAITHKLINDLLDLQNEPQVDRIFTRCCADAYWSNYHQEPAILYDDLGAIKSSLRLSDFAEIMGIKTNDPYTVPMAIAEEKGKHCLSKYLFSCTNVANLDDTGDVVTKSAYYRRRNILTSVSRDPNVPMNPLHPEQGLLFTVLHNDQIKTVWDEAFLADVDTLGWRFENVSYDVFLDYCDIFTKHYMNTQRILVESLTKRKPIVEEEEVSLSDHIVCEPQGAEKVVSMREIIDYFDSKQIQGFSLYDDVGLKNKDLTIRKLKTKKVLTFENCIASLCNCKRNNFSEVCDAKYVDVNGILSSLVSRGINADGETIGSCFGAPRLNTNCLEDGFVLRRGKNLESIFSSFTPAAIFFWLLTYVRLGISGTELVCPLQLFQHNKNTLKVLEVNLDDDDYISGLLLEEKEFRRTIEWPGLKKFAPALVEEFGGIVLKDDKGWIFLTCGKKIGDPDLAFKGFLSAKCCYHQNILAFVDRKVKGLVSQMGQEGPLTVKDFNQFDEEVNKNFSRMWSILGESSDYVSALILFYQRIFSNNDFIYQLHQRNERRAEIHTLEERYQVIENKVSEGLSNSVKIGMAIAGGLIGVASLASIGYAVSKFFQSATQGSTENNSAAKEEEQVVEEISIEEADTQGMTGAHESGAERTLYNRRMRVNPRFKVTTIRKEGLTGAHESCPERTLHRAKNGRVHYPKYSIISQVVSNIIFISGNPGKISEFSNFFGERLKAKKLDLAEIQGDPDSILRHKLWEAQDITKSPVVVEDTSLFFEGIRGFPGPYVKSYLECLGLEGLVKIANDSGCNRGRVECRVGFCFDNNDEGEVFIGIVNGTIVSPRGSNGFGWDSIFQPDGCTKTLAEMTDKEKSEVSFRTTALIQLKTFLDHEIRKVDSAQSLQGMGVTYDEKTVQVSKKSVPRKSKVSLLNPATIFETCIKQAITGDNFSVAWNTHTPLTSPSKEHDKTDLDVMKKILKQIDIHFEEKKGDFIGGTRGIIVTKDPNDVIVYVRQREIGKKEVVDRLRNGSQCRVIKQAWISTYGSSKDNSANSLIQSHVLTMSACIFNATRNTTMHVLCLRDTFILMPVHYCEELSETDEVYFITISKVTRVYVEWESMKLVSRFQDLVVWNLGKNVPPSKDYMKHIPTSDDWLHYSGGQGSLCLTLMGGNHVTQTVHSLEKIETCCADIEEPTGMYEIFGKQHIILAGLRYRANCAPGFCGAAIVRSDVKMQRKICGMHVAGTAVAGVGYAEKLIFEILEACINSFDNQNSYSLDSKVDALPFPTVVAHCPIPSLGNLGVMGKIEDDIVQRNSSKTTVVPSCIHGMIGKVLTEPSILSSWDYRLGDKRGVWDPLYDAVTKYGENTIPFDTNLIEMVEDHLVSVYKGRNNSIGKRCVNTEEIGINGIDLSDYWQPINLKTSPGFPYVLSRPSGENGKRYLFKEEEDCYASGRAKYSVQDQELRSRIDALNEDLDNGVVPQVITVECLKDERRKLSKIYDKPATRSFTILPCDINILFRMYFGDFAAMVMSNRFDLPCQVGIDPNTSEWTNLMQNLLNIGKFGFAGDYGKFDGVGAPAIFHSIINIVNAWYDDGKENAQKRHLLISSIIHRNGLAGEWCFKYSQGMPSGFSMTVIFNSFVNYYYMAMAWISLVGESNLSPNASLRDFDTYTKIIVYGDDNVVAVDDHFLNIYNLKTVATYLNNHGITYTDDAKNPIEMSVPFVPIHTVTFLKREFQSVGKSNILWKAPLNRQSIEEQCHWIRACEDPEKALDDNIINALYEASIHGSDYFHDLFNRLNEAYERRQMSFPPISFRECQLRWWSNISGSLINQPDLNKFIKTQKVGDFNLDHRFVSLDDGTTRSLKDILERAKMVSIVQFEV</sequence>
<keyword evidence="6" id="KW-0645">Protease</keyword>
<dbReference type="Pfam" id="PF00680">
    <property type="entry name" value="RdRP_1"/>
    <property type="match status" value="1"/>
</dbReference>
<evidence type="ECO:0000256" key="2">
    <source>
        <dbReference type="ARBA" id="ARBA00008023"/>
    </source>
</evidence>
<dbReference type="Pfam" id="PF12381">
    <property type="entry name" value="Peptidase_C3G"/>
    <property type="match status" value="1"/>
</dbReference>
<feature type="domain" description="SF3 helicase" evidence="19">
    <location>
        <begin position="1860"/>
        <end position="2029"/>
    </location>
</feature>
<dbReference type="Gene3D" id="2.60.120.20">
    <property type="match status" value="3"/>
</dbReference>
<evidence type="ECO:0000256" key="12">
    <source>
        <dbReference type="ARBA" id="ARBA00022806"/>
    </source>
</evidence>
<evidence type="ECO:0000256" key="16">
    <source>
        <dbReference type="ARBA" id="ARBA00022953"/>
    </source>
</evidence>
<evidence type="ECO:0000256" key="13">
    <source>
        <dbReference type="ARBA" id="ARBA00022807"/>
    </source>
</evidence>
<evidence type="ECO:0000259" key="18">
    <source>
        <dbReference type="PROSITE" id="PS50507"/>
    </source>
</evidence>
<dbReference type="GO" id="GO:0003968">
    <property type="term" value="F:RNA-directed RNA polymerase activity"/>
    <property type="evidence" value="ECO:0007669"/>
    <property type="project" value="UniProtKB-KW"/>
</dbReference>
<keyword evidence="11" id="KW-0378">Hydrolase</keyword>
<dbReference type="GO" id="GO:0006351">
    <property type="term" value="P:DNA-templated transcription"/>
    <property type="evidence" value="ECO:0007669"/>
    <property type="project" value="InterPro"/>
</dbReference>
<dbReference type="PROSITE" id="PS51218">
    <property type="entry name" value="SF3_HELICASE_2"/>
    <property type="match status" value="1"/>
</dbReference>
<dbReference type="InterPro" id="IPR007094">
    <property type="entry name" value="RNA-dir_pol_PSvirus"/>
</dbReference>
<dbReference type="GO" id="GO:0039694">
    <property type="term" value="P:viral RNA genome replication"/>
    <property type="evidence" value="ECO:0007669"/>
    <property type="project" value="InterPro"/>
</dbReference>
<evidence type="ECO:0000256" key="7">
    <source>
        <dbReference type="ARBA" id="ARBA00022679"/>
    </source>
</evidence>
<evidence type="ECO:0000256" key="10">
    <source>
        <dbReference type="ARBA" id="ARBA00022741"/>
    </source>
</evidence>
<keyword evidence="8" id="KW-0812">Transmembrane</keyword>
<dbReference type="InterPro" id="IPR029053">
    <property type="entry name" value="Viral_coat"/>
</dbReference>
<dbReference type="Pfam" id="PF00910">
    <property type="entry name" value="RNA_helicase"/>
    <property type="match status" value="1"/>
</dbReference>
<dbReference type="InterPro" id="IPR043504">
    <property type="entry name" value="Peptidase_S1_PA_chymotrypsin"/>
</dbReference>
<keyword evidence="16" id="KW-0693">Viral RNA replication</keyword>
<reference evidence="21" key="2">
    <citation type="journal article" date="2024" name="Arch. Virol.">
        <title>Probing of plant transcriptomes reveals the hidden genetic diversity of the family Secoviridae.</title>
        <authorList>
            <person name="Sidharthan V.K."/>
            <person name="Reddy V."/>
            <person name="Kiran G."/>
            <person name="Rajeswari V."/>
            <person name="Baranwal V.K."/>
            <person name="Kumar M.K."/>
            <person name="Kumar K.S."/>
        </authorList>
    </citation>
    <scope>NUCLEOTIDE SEQUENCE</scope>
    <source>
        <strain evidence="21">Eup ebr</strain>
    </source>
</reference>
<dbReference type="InterPro" id="IPR024387">
    <property type="entry name" value="Pept_C3G_Picornavir"/>
</dbReference>
<dbReference type="SUPFAM" id="SSF88633">
    <property type="entry name" value="Positive stranded ssRNA viruses"/>
    <property type="match status" value="2"/>
</dbReference>
<keyword evidence="13" id="KW-0788">Thiol protease</keyword>
<reference evidence="21" key="1">
    <citation type="submission" date="2023-11" db="EMBL/GenBank/DDBJ databases">
        <authorList>
            <person name="Sidharthan V.K."/>
            <person name="Reddy V."/>
            <person name="Kiran G."/>
            <person name="Rajeswari V."/>
            <person name="Baranwal V.K."/>
        </authorList>
    </citation>
    <scope>NUCLEOTIDE SEQUENCE</scope>
    <source>
        <strain evidence="21">Eup ebr</strain>
    </source>
</reference>
<dbReference type="Pfam" id="PF01725">
    <property type="entry name" value="Ham1p_like"/>
    <property type="match status" value="1"/>
</dbReference>
<dbReference type="InterPro" id="IPR029001">
    <property type="entry name" value="ITPase-like_fam"/>
</dbReference>
<dbReference type="GO" id="GO:0003724">
    <property type="term" value="F:RNA helicase activity"/>
    <property type="evidence" value="ECO:0007669"/>
    <property type="project" value="InterPro"/>
</dbReference>
<dbReference type="CDD" id="cd00205">
    <property type="entry name" value="rhv_like"/>
    <property type="match status" value="2"/>
</dbReference>
<dbReference type="Gene3D" id="1.20.960.20">
    <property type="match status" value="1"/>
</dbReference>
<evidence type="ECO:0000256" key="3">
    <source>
        <dbReference type="ARBA" id="ARBA00020107"/>
    </source>
</evidence>
<dbReference type="InterPro" id="IPR009003">
    <property type="entry name" value="Peptidase_S1_PA"/>
</dbReference>
<dbReference type="InterPro" id="IPR000605">
    <property type="entry name" value="Helicase_SF3_ssDNA/RNA_vir"/>
</dbReference>
<dbReference type="CDD" id="cd00515">
    <property type="entry name" value="HAM1"/>
    <property type="match status" value="1"/>
</dbReference>
<dbReference type="InterPro" id="IPR024379">
    <property type="entry name" value="Waikavirus_capsid-1"/>
</dbReference>
<dbReference type="SUPFAM" id="SSF56672">
    <property type="entry name" value="DNA/RNA polymerases"/>
    <property type="match status" value="1"/>
</dbReference>
<dbReference type="GO" id="GO:0019028">
    <property type="term" value="C:viral capsid"/>
    <property type="evidence" value="ECO:0007669"/>
    <property type="project" value="UniProtKB-KW"/>
</dbReference>
<evidence type="ECO:0000259" key="19">
    <source>
        <dbReference type="PROSITE" id="PS51218"/>
    </source>
</evidence>
<dbReference type="PANTHER" id="PTHR11067">
    <property type="entry name" value="INOSINE TRIPHOSPHATE PYROPHOSPHATASE/HAM1 PROTEIN"/>
    <property type="match status" value="1"/>
</dbReference>
<evidence type="ECO:0000256" key="11">
    <source>
        <dbReference type="ARBA" id="ARBA00022801"/>
    </source>
</evidence>
<dbReference type="InterPro" id="IPR044067">
    <property type="entry name" value="PCV_3C_PRO"/>
</dbReference>
<dbReference type="InterPro" id="IPR014759">
    <property type="entry name" value="Helicase_SF3_ssRNA_vir"/>
</dbReference>
<keyword evidence="4" id="KW-0696">RNA-directed RNA polymerase</keyword>
<dbReference type="SUPFAM" id="SSF50494">
    <property type="entry name" value="Trypsin-like serine proteases"/>
    <property type="match status" value="1"/>
</dbReference>
<dbReference type="Gene3D" id="3.30.70.270">
    <property type="match status" value="1"/>
</dbReference>
<keyword evidence="17" id="KW-0472">Membrane</keyword>